<keyword evidence="6" id="KW-0732">Signal</keyword>
<dbReference type="EMBL" id="CP003547">
    <property type="protein sequence ID" value="AFP85379.1"/>
    <property type="molecule type" value="Genomic_DNA"/>
</dbReference>
<evidence type="ECO:0000256" key="4">
    <source>
        <dbReference type="ARBA" id="ARBA00022448"/>
    </source>
</evidence>
<evidence type="ECO:0000256" key="1">
    <source>
        <dbReference type="ARBA" id="ARBA00004418"/>
    </source>
</evidence>
<dbReference type="Gene3D" id="3.40.50.1980">
    <property type="entry name" value="Nitrogenase molybdenum iron protein domain"/>
    <property type="match status" value="2"/>
</dbReference>
<evidence type="ECO:0000313" key="14">
    <source>
        <dbReference type="EMBL" id="AFP85379.1"/>
    </source>
</evidence>
<dbReference type="FunFam" id="3.40.50.1980:FF:000006">
    <property type="entry name" value="Zinc ABC transporter substrate-binding protein ZnuA"/>
    <property type="match status" value="1"/>
</dbReference>
<evidence type="ECO:0000256" key="5">
    <source>
        <dbReference type="ARBA" id="ARBA00022723"/>
    </source>
</evidence>
<evidence type="ECO:0000256" key="11">
    <source>
        <dbReference type="ARBA" id="ARBA00023157"/>
    </source>
</evidence>
<comment type="function">
    <text evidence="12">Part of the ATP-binding cassette (ABC) transport system ZnuABC involved in zinc import. Binds zinc with high affinity and specificity and delivers it to the membrane permease for translocation into the cytoplasm.</text>
</comment>
<evidence type="ECO:0000256" key="7">
    <source>
        <dbReference type="ARBA" id="ARBA00022764"/>
    </source>
</evidence>
<dbReference type="Pfam" id="PF01297">
    <property type="entry name" value="ZnuA"/>
    <property type="match status" value="1"/>
</dbReference>
<proteinExistence type="inferred from homology"/>
<dbReference type="SUPFAM" id="SSF53807">
    <property type="entry name" value="Helical backbone' metal receptor"/>
    <property type="match status" value="1"/>
</dbReference>
<name>J3Z518_9ENTR</name>
<reference evidence="14 15" key="1">
    <citation type="journal article" date="2012" name="Mol. Biol. Evol.">
        <title>Genome reduction and co-evolution between the primary and secondary bacterial symbionts of psyllids.</title>
        <authorList>
            <person name="Sloan D.B."/>
            <person name="Moran N.A."/>
        </authorList>
    </citation>
    <scope>NUCLEOTIDE SEQUENCE [LARGE SCALE GENOMIC DNA]</scope>
    <source>
        <strain evidence="14">Hcub_S</strain>
    </source>
</reference>
<evidence type="ECO:0000256" key="9">
    <source>
        <dbReference type="ARBA" id="ARBA00022906"/>
    </source>
</evidence>
<accession>J3Z518</accession>
<feature type="transmembrane region" description="Helical" evidence="13">
    <location>
        <begin position="12"/>
        <end position="34"/>
    </location>
</feature>
<comment type="subcellular location">
    <subcellularLocation>
        <location evidence="1">Periplasm</location>
    </subcellularLocation>
</comment>
<evidence type="ECO:0000256" key="8">
    <source>
        <dbReference type="ARBA" id="ARBA00022833"/>
    </source>
</evidence>
<keyword evidence="10" id="KW-0406">Ion transport</keyword>
<dbReference type="HOGENOM" id="CLU_016838_1_2_6"/>
<evidence type="ECO:0000256" key="13">
    <source>
        <dbReference type="SAM" id="Phobius"/>
    </source>
</evidence>
<evidence type="ECO:0000256" key="10">
    <source>
        <dbReference type="ARBA" id="ARBA00023065"/>
    </source>
</evidence>
<keyword evidence="13" id="KW-0812">Transmembrane</keyword>
<organism evidence="14 15">
    <name type="scientific">secondary endosymbiont of Heteropsylla cubana</name>
    <dbReference type="NCBI Taxonomy" id="134287"/>
    <lineage>
        <taxon>Bacteria</taxon>
        <taxon>Pseudomonadati</taxon>
        <taxon>Pseudomonadota</taxon>
        <taxon>Gammaproteobacteria</taxon>
        <taxon>Enterobacterales</taxon>
        <taxon>Enterobacteriaceae</taxon>
        <taxon>aphid secondary symbionts</taxon>
    </lineage>
</organism>
<dbReference type="PANTHER" id="PTHR42953:SF3">
    <property type="entry name" value="HIGH-AFFINITY ZINC UPTAKE SYSTEM PROTEIN ZNUA"/>
    <property type="match status" value="1"/>
</dbReference>
<evidence type="ECO:0000256" key="6">
    <source>
        <dbReference type="ARBA" id="ARBA00022729"/>
    </source>
</evidence>
<dbReference type="PANTHER" id="PTHR42953">
    <property type="entry name" value="HIGH-AFFINITY ZINC UPTAKE SYSTEM PROTEIN ZNUA-RELATED"/>
    <property type="match status" value="1"/>
</dbReference>
<dbReference type="STRING" id="134287.A35E_00056"/>
<dbReference type="Proteomes" id="UP000003937">
    <property type="component" value="Chromosome"/>
</dbReference>
<keyword evidence="9" id="KW-0864">Zinc transport</keyword>
<keyword evidence="7" id="KW-0574">Periplasm</keyword>
<keyword evidence="15" id="KW-1185">Reference proteome</keyword>
<keyword evidence="13" id="KW-1133">Transmembrane helix</keyword>
<dbReference type="InterPro" id="IPR050492">
    <property type="entry name" value="Bact_metal-bind_prot9"/>
</dbReference>
<evidence type="ECO:0000256" key="2">
    <source>
        <dbReference type="ARBA" id="ARBA00011028"/>
    </source>
</evidence>
<dbReference type="GO" id="GO:0006829">
    <property type="term" value="P:zinc ion transport"/>
    <property type="evidence" value="ECO:0007669"/>
    <property type="project" value="UniProtKB-KW"/>
</dbReference>
<sequence length="327" mass="37565" precursor="true">MLASLSKTVLHFICFTYYIILWSSIFGIITNMYAHAAILTSIRPLGFIAAAIADKVIPVEVMLPDHASPHTYTLRPTDGLRLKKADILIWVGPELESFLSGLTFSLPTKRCITLSKEKRIIPLLKKSRLNTYKYSLSDINQNYNFGHQHGKYDMHLWLSPIIAEHIAQIIYEHLLELIPTQKKLLDENLQIFKNLLIENNKKIANILSPVRNKGYYVLHDAYGYYEKYYGLMPLGYFSITPEIQPGVQTLHKIRKQLIKKKAICIFSEPQFNSASIKSVARGQDVYIGMLDPLGIDISLDKGSYMRFLLNLSKQYINCLEKTYEDDR</sequence>
<dbReference type="GO" id="GO:0042597">
    <property type="term" value="C:periplasmic space"/>
    <property type="evidence" value="ECO:0007669"/>
    <property type="project" value="UniProtKB-SubCell"/>
</dbReference>
<keyword evidence="11" id="KW-1015">Disulfide bond</keyword>
<dbReference type="AlphaFoldDB" id="J3Z518"/>
<protein>
    <recommendedName>
        <fullName evidence="3">High-affinity zinc uptake system protein ZnuA</fullName>
    </recommendedName>
</protein>
<dbReference type="InterPro" id="IPR006127">
    <property type="entry name" value="ZnuA-like"/>
</dbReference>
<keyword evidence="13" id="KW-0472">Membrane</keyword>
<dbReference type="CDD" id="cd01019">
    <property type="entry name" value="ZnuA"/>
    <property type="match status" value="1"/>
</dbReference>
<keyword evidence="4" id="KW-0813">Transport</keyword>
<evidence type="ECO:0000256" key="12">
    <source>
        <dbReference type="ARBA" id="ARBA00045516"/>
    </source>
</evidence>
<evidence type="ECO:0000256" key="3">
    <source>
        <dbReference type="ARBA" id="ARBA00015915"/>
    </source>
</evidence>
<dbReference type="KEGG" id="sehc:A35E_00056"/>
<evidence type="ECO:0000313" key="15">
    <source>
        <dbReference type="Proteomes" id="UP000003937"/>
    </source>
</evidence>
<keyword evidence="8" id="KW-0862">Zinc</keyword>
<gene>
    <name evidence="14" type="ORF">A35E_00056</name>
</gene>
<comment type="similarity">
    <text evidence="2">Belongs to the bacterial solute-binding protein 9 family.</text>
</comment>
<dbReference type="NCBIfam" id="NF007091">
    <property type="entry name" value="PRK09545.1"/>
    <property type="match status" value="1"/>
</dbReference>
<keyword evidence="5" id="KW-0479">Metal-binding</keyword>
<dbReference type="PATRIC" id="fig|134287.3.peg.53"/>
<dbReference type="InterPro" id="IPR035520">
    <property type="entry name" value="ZnuA"/>
</dbReference>
<dbReference type="GO" id="GO:0046872">
    <property type="term" value="F:metal ion binding"/>
    <property type="evidence" value="ECO:0007669"/>
    <property type="project" value="UniProtKB-KW"/>
</dbReference>